<keyword evidence="1" id="KW-1133">Transmembrane helix</keyword>
<accession>A0ABT5HHT6</accession>
<keyword evidence="1" id="KW-0812">Transmembrane</keyword>
<dbReference type="EMBL" id="JAQQKV010000001">
    <property type="protein sequence ID" value="MDC7675159.1"/>
    <property type="molecule type" value="Genomic_DNA"/>
</dbReference>
<comment type="caution">
    <text evidence="2">The sequence shown here is derived from an EMBL/GenBank/DDBJ whole genome shotgun (WGS) entry which is preliminary data.</text>
</comment>
<organism evidence="2 3">
    <name type="scientific">Asticcacaulis machinosus</name>
    <dbReference type="NCBI Taxonomy" id="2984211"/>
    <lineage>
        <taxon>Bacteria</taxon>
        <taxon>Pseudomonadati</taxon>
        <taxon>Pseudomonadota</taxon>
        <taxon>Alphaproteobacteria</taxon>
        <taxon>Caulobacterales</taxon>
        <taxon>Caulobacteraceae</taxon>
        <taxon>Asticcacaulis</taxon>
    </lineage>
</organism>
<feature type="transmembrane region" description="Helical" evidence="1">
    <location>
        <begin position="12"/>
        <end position="34"/>
    </location>
</feature>
<evidence type="ECO:0000256" key="1">
    <source>
        <dbReference type="SAM" id="Phobius"/>
    </source>
</evidence>
<evidence type="ECO:0000313" key="3">
    <source>
        <dbReference type="Proteomes" id="UP001218579"/>
    </source>
</evidence>
<evidence type="ECO:0000313" key="2">
    <source>
        <dbReference type="EMBL" id="MDC7675159.1"/>
    </source>
</evidence>
<keyword evidence="3" id="KW-1185">Reference proteome</keyword>
<dbReference type="RefSeq" id="WP_272743470.1">
    <property type="nucleotide sequence ID" value="NZ_JAQQKV010000001.1"/>
</dbReference>
<dbReference type="Proteomes" id="UP001218579">
    <property type="component" value="Unassembled WGS sequence"/>
</dbReference>
<name>A0ABT5HHT6_9CAUL</name>
<proteinExistence type="predicted"/>
<gene>
    <name evidence="2" type="ORF">PQU98_03400</name>
</gene>
<reference evidence="2 3" key="1">
    <citation type="submission" date="2023-01" db="EMBL/GenBank/DDBJ databases">
        <title>Novel species of the genus Asticcacaulis isolated from rivers.</title>
        <authorList>
            <person name="Lu H."/>
        </authorList>
    </citation>
    <scope>NUCLEOTIDE SEQUENCE [LARGE SCALE GENOMIC DNA]</scope>
    <source>
        <strain evidence="2 3">LKC15W</strain>
    </source>
</reference>
<protein>
    <submittedName>
        <fullName evidence="2">Uncharacterized protein</fullName>
    </submittedName>
</protein>
<sequence length="177" mass="19940">MVGVVFGTSAVLWAFVSAGAAVLAGITGIIVPIVTHNQTTKANKAGFYLEFTQRYNTPEMHDALLKLTLLHTELGASLPERFTSEFARGTELGRELDRARREVNRYFVNIAEMHTNGLIDRKLASMLCNFQGLNIFYTVVIPMNDAKYGKLTHTQRLYSKLRRIRPQYEDGTFGLRP</sequence>
<keyword evidence="1" id="KW-0472">Membrane</keyword>